<gene>
    <name evidence="2" type="ORF">MNBD_ALPHA05-2359</name>
</gene>
<keyword evidence="1" id="KW-1133">Transmembrane helix</keyword>
<evidence type="ECO:0000313" key="2">
    <source>
        <dbReference type="EMBL" id="VAW06814.1"/>
    </source>
</evidence>
<evidence type="ECO:0000256" key="1">
    <source>
        <dbReference type="SAM" id="Phobius"/>
    </source>
</evidence>
<reference evidence="2" key="1">
    <citation type="submission" date="2018-06" db="EMBL/GenBank/DDBJ databases">
        <authorList>
            <person name="Zhirakovskaya E."/>
        </authorList>
    </citation>
    <scope>NUCLEOTIDE SEQUENCE</scope>
</reference>
<organism evidence="2">
    <name type="scientific">hydrothermal vent metagenome</name>
    <dbReference type="NCBI Taxonomy" id="652676"/>
    <lineage>
        <taxon>unclassified sequences</taxon>
        <taxon>metagenomes</taxon>
        <taxon>ecological metagenomes</taxon>
    </lineage>
</organism>
<feature type="transmembrane region" description="Helical" evidence="1">
    <location>
        <begin position="21"/>
        <end position="40"/>
    </location>
</feature>
<dbReference type="AlphaFoldDB" id="A0A3B0TDA6"/>
<keyword evidence="1" id="KW-0472">Membrane</keyword>
<proteinExistence type="predicted"/>
<dbReference type="EMBL" id="UOEH01000543">
    <property type="protein sequence ID" value="VAW06814.1"/>
    <property type="molecule type" value="Genomic_DNA"/>
</dbReference>
<name>A0A3B0TDA6_9ZZZZ</name>
<protein>
    <submittedName>
        <fullName evidence="2">Uncharacterized protein</fullName>
    </submittedName>
</protein>
<accession>A0A3B0TDA6</accession>
<sequence length="41" mass="4903">MNRSRYDDRYWESRLDRLVRGRSGFAWGAFFIGFILGGIIF</sequence>
<keyword evidence="1" id="KW-0812">Transmembrane</keyword>